<sequence length="64" mass="7159">TAKLGLIAQDSLKVCSEIVNYSPNENLEKVDEDDVEGFQYNIDYNQLAVLNCVVIKALIKKSKN</sequence>
<protein>
    <submittedName>
        <fullName evidence="1">Uncharacterized protein</fullName>
    </submittedName>
</protein>
<dbReference type="Proteomes" id="UP000054532">
    <property type="component" value="Unassembled WGS sequence"/>
</dbReference>
<name>W2MXI8_PHYNI</name>
<organism evidence="1">
    <name type="scientific">Phytophthora nicotianae</name>
    <name type="common">Potato buckeye rot agent</name>
    <name type="synonym">Phytophthora parasitica</name>
    <dbReference type="NCBI Taxonomy" id="4792"/>
    <lineage>
        <taxon>Eukaryota</taxon>
        <taxon>Sar</taxon>
        <taxon>Stramenopiles</taxon>
        <taxon>Oomycota</taxon>
        <taxon>Peronosporomycetes</taxon>
        <taxon>Peronosporales</taxon>
        <taxon>Peronosporaceae</taxon>
        <taxon>Phytophthora</taxon>
    </lineage>
</organism>
<accession>W2MXI8</accession>
<proteinExistence type="predicted"/>
<dbReference type="AlphaFoldDB" id="W2MXI8"/>
<gene>
    <name evidence="1" type="ORF">L914_13096</name>
</gene>
<dbReference type="EMBL" id="KI694218">
    <property type="protein sequence ID" value="ETM41107.1"/>
    <property type="molecule type" value="Genomic_DNA"/>
</dbReference>
<evidence type="ECO:0000313" key="1">
    <source>
        <dbReference type="EMBL" id="ETM41107.1"/>
    </source>
</evidence>
<reference evidence="1" key="1">
    <citation type="submission" date="2013-11" db="EMBL/GenBank/DDBJ databases">
        <title>The Genome Sequence of Phytophthora parasitica IAC_01/95.</title>
        <authorList>
            <consortium name="The Broad Institute Genomics Platform"/>
            <person name="Russ C."/>
            <person name="Tyler B."/>
            <person name="Panabieres F."/>
            <person name="Shan W."/>
            <person name="Tripathy S."/>
            <person name="Grunwald N."/>
            <person name="Machado M."/>
            <person name="Johnson C.S."/>
            <person name="Arredondo F."/>
            <person name="Hong C."/>
            <person name="Coffey M."/>
            <person name="Young S.K."/>
            <person name="Zeng Q."/>
            <person name="Gargeya S."/>
            <person name="Fitzgerald M."/>
            <person name="Abouelleil A."/>
            <person name="Alvarado L."/>
            <person name="Chapman S.B."/>
            <person name="Gainer-Dewar J."/>
            <person name="Goldberg J."/>
            <person name="Griggs A."/>
            <person name="Gujja S."/>
            <person name="Hansen M."/>
            <person name="Howarth C."/>
            <person name="Imamovic A."/>
            <person name="Ireland A."/>
            <person name="Larimer J."/>
            <person name="McCowan C."/>
            <person name="Murphy C."/>
            <person name="Pearson M."/>
            <person name="Poon T.W."/>
            <person name="Priest M."/>
            <person name="Roberts A."/>
            <person name="Saif S."/>
            <person name="Shea T."/>
            <person name="Sykes S."/>
            <person name="Wortman J."/>
            <person name="Nusbaum C."/>
            <person name="Birren B."/>
        </authorList>
    </citation>
    <scope>NUCLEOTIDE SEQUENCE [LARGE SCALE GENOMIC DNA]</scope>
    <source>
        <strain evidence="1">IAC_01/95</strain>
    </source>
</reference>
<feature type="non-terminal residue" evidence="1">
    <location>
        <position position="1"/>
    </location>
</feature>